<dbReference type="NCBIfam" id="TIGR01892">
    <property type="entry name" value="AcOrn-deacetyl"/>
    <property type="match status" value="1"/>
</dbReference>
<sequence>MSDLASVVRHMRALVALDTTSHGSNRALIDLVAECLAAVGVTAHILPDATGKKAGLLASIGPLRAGGVILSGHTDTVPVDGQLWRSQPFTLVERGERLVGRGTADMKGFIAAVLAMLPEFARAPLQVPIHLLLSYDEEVGCLAAPDLVAVLQQRLPLPALAIVGEPSEMRVATAHRGIATYTTTVHGRAGHSGLPASGASAIVAASRCVVWLDAFANSLAPGTPEIAGDDDGVLTTTLNVGVLTGGSAVNIIASECRLDWECRPAPDLPVTAVESRFNAFVTDELLADMRRRAPEARIETVRRVLVPPLTPPDTAEAVALAATTVSWAGNGPPTTVPFASEAGFLQAIGLPTVICGPGSPRQAHQADEYVTARQLQACVAFLQRLGSGRSKPTTSAARLLRRQRRFRKPPQWLGWPEALCRGCIGPMLVRVYDTESALFSRNVTLSCEVIRARNTAERG</sequence>
<dbReference type="GO" id="GO:0008777">
    <property type="term" value="F:acetylornithine deacetylase activity"/>
    <property type="evidence" value="ECO:0007669"/>
    <property type="project" value="UniProtKB-EC"/>
</dbReference>
<keyword evidence="7 11" id="KW-0378">Hydrolase</keyword>
<keyword evidence="12" id="KW-1185">Reference proteome</keyword>
<keyword evidence="8" id="KW-0862">Zinc</keyword>
<dbReference type="PANTHER" id="PTHR43808">
    <property type="entry name" value="ACETYLORNITHINE DEACETYLASE"/>
    <property type="match status" value="1"/>
</dbReference>
<feature type="domain" description="Peptidase M20 dimerisation" evidence="10">
    <location>
        <begin position="173"/>
        <end position="287"/>
    </location>
</feature>
<evidence type="ECO:0000256" key="9">
    <source>
        <dbReference type="ARBA" id="ARBA00023285"/>
    </source>
</evidence>
<dbReference type="GO" id="GO:0006526">
    <property type="term" value="P:L-arginine biosynthetic process"/>
    <property type="evidence" value="ECO:0007669"/>
    <property type="project" value="UniProtKB-KW"/>
</dbReference>
<evidence type="ECO:0000256" key="4">
    <source>
        <dbReference type="ARBA" id="ARBA00022571"/>
    </source>
</evidence>
<dbReference type="AlphaFoldDB" id="A0A7H1N3M9"/>
<evidence type="ECO:0000256" key="2">
    <source>
        <dbReference type="ARBA" id="ARBA00005691"/>
    </source>
</evidence>
<keyword evidence="6" id="KW-0479">Metal-binding</keyword>
<dbReference type="EMBL" id="CP053923">
    <property type="protein sequence ID" value="QNT70315.1"/>
    <property type="molecule type" value="Genomic_DNA"/>
</dbReference>
<dbReference type="Gene3D" id="3.40.630.10">
    <property type="entry name" value="Zn peptidases"/>
    <property type="match status" value="1"/>
</dbReference>
<keyword evidence="3" id="KW-0963">Cytoplasm</keyword>
<dbReference type="InterPro" id="IPR002933">
    <property type="entry name" value="Peptidase_M20"/>
</dbReference>
<comment type="cofactor">
    <cofactor evidence="1">
        <name>Zn(2+)</name>
        <dbReference type="ChEBI" id="CHEBI:29105"/>
    </cofactor>
</comment>
<dbReference type="Proteomes" id="UP000516369">
    <property type="component" value="Chromosome"/>
</dbReference>
<proteinExistence type="inferred from homology"/>
<dbReference type="SUPFAM" id="SSF55031">
    <property type="entry name" value="Bacterial exopeptidase dimerisation domain"/>
    <property type="match status" value="1"/>
</dbReference>
<dbReference type="Gene3D" id="3.30.70.360">
    <property type="match status" value="1"/>
</dbReference>
<organism evidence="11 12">
    <name type="scientific">Defluviicoccus vanus</name>
    <dbReference type="NCBI Taxonomy" id="111831"/>
    <lineage>
        <taxon>Bacteria</taxon>
        <taxon>Pseudomonadati</taxon>
        <taxon>Pseudomonadota</taxon>
        <taxon>Alphaproteobacteria</taxon>
        <taxon>Rhodospirillales</taxon>
        <taxon>Rhodospirillaceae</taxon>
        <taxon>Defluviicoccus</taxon>
    </lineage>
</organism>
<accession>A0A7H1N3M9</accession>
<protein>
    <submittedName>
        <fullName evidence="11">Acetylornithine deacetylase</fullName>
        <ecNumber evidence="11">3.5.1.16</ecNumber>
    </submittedName>
</protein>
<dbReference type="NCBIfam" id="NF005710">
    <property type="entry name" value="PRK07522.1"/>
    <property type="match status" value="1"/>
</dbReference>
<evidence type="ECO:0000256" key="6">
    <source>
        <dbReference type="ARBA" id="ARBA00022723"/>
    </source>
</evidence>
<keyword evidence="4" id="KW-0055">Arginine biosynthesis</keyword>
<dbReference type="KEGG" id="dvn:HQ394_14465"/>
<dbReference type="SUPFAM" id="SSF53187">
    <property type="entry name" value="Zn-dependent exopeptidases"/>
    <property type="match status" value="1"/>
</dbReference>
<dbReference type="GO" id="GO:0046872">
    <property type="term" value="F:metal ion binding"/>
    <property type="evidence" value="ECO:0007669"/>
    <property type="project" value="UniProtKB-KW"/>
</dbReference>
<dbReference type="InterPro" id="IPR001261">
    <property type="entry name" value="ArgE/DapE_CS"/>
</dbReference>
<name>A0A7H1N3M9_9PROT</name>
<evidence type="ECO:0000313" key="11">
    <source>
        <dbReference type="EMBL" id="QNT70315.1"/>
    </source>
</evidence>
<dbReference type="InterPro" id="IPR050072">
    <property type="entry name" value="Peptidase_M20A"/>
</dbReference>
<comment type="similarity">
    <text evidence="2">Belongs to the peptidase M20A family. ArgE subfamily.</text>
</comment>
<dbReference type="InterPro" id="IPR010169">
    <property type="entry name" value="AcOrn-deacetyl"/>
</dbReference>
<evidence type="ECO:0000259" key="10">
    <source>
        <dbReference type="Pfam" id="PF07687"/>
    </source>
</evidence>
<dbReference type="CDD" id="cd03894">
    <property type="entry name" value="M20_ArgE"/>
    <property type="match status" value="1"/>
</dbReference>
<gene>
    <name evidence="11" type="primary">argE</name>
    <name evidence="11" type="ORF">HQ394_14465</name>
</gene>
<dbReference type="EC" id="3.5.1.16" evidence="11"/>
<dbReference type="InterPro" id="IPR011650">
    <property type="entry name" value="Peptidase_M20_dimer"/>
</dbReference>
<keyword evidence="5" id="KW-0028">Amino-acid biosynthesis</keyword>
<evidence type="ECO:0000256" key="3">
    <source>
        <dbReference type="ARBA" id="ARBA00022490"/>
    </source>
</evidence>
<reference evidence="11 12" key="1">
    <citation type="submission" date="2020-05" db="EMBL/GenBank/DDBJ databases">
        <title>Complete closed genome sequence of Defluviicoccus vanus.</title>
        <authorList>
            <person name="Bessarab I."/>
            <person name="Arumugam K."/>
            <person name="Maszenan A.M."/>
            <person name="Seviour R.J."/>
            <person name="Williams R.B."/>
        </authorList>
    </citation>
    <scope>NUCLEOTIDE SEQUENCE [LARGE SCALE GENOMIC DNA]</scope>
    <source>
        <strain evidence="11 12">Ben 114</strain>
    </source>
</reference>
<evidence type="ECO:0000313" key="12">
    <source>
        <dbReference type="Proteomes" id="UP000516369"/>
    </source>
</evidence>
<dbReference type="RefSeq" id="WP_190260796.1">
    <property type="nucleotide sequence ID" value="NZ_CP053923.1"/>
</dbReference>
<dbReference type="Pfam" id="PF07687">
    <property type="entry name" value="M20_dimer"/>
    <property type="match status" value="1"/>
</dbReference>
<dbReference type="PANTHER" id="PTHR43808:SF31">
    <property type="entry name" value="N-ACETYL-L-CITRULLINE DEACETYLASE"/>
    <property type="match status" value="1"/>
</dbReference>
<dbReference type="PROSITE" id="PS00759">
    <property type="entry name" value="ARGE_DAPE_CPG2_2"/>
    <property type="match status" value="1"/>
</dbReference>
<dbReference type="InterPro" id="IPR036264">
    <property type="entry name" value="Bact_exopeptidase_dim_dom"/>
</dbReference>
<keyword evidence="9" id="KW-0170">Cobalt</keyword>
<evidence type="ECO:0000256" key="8">
    <source>
        <dbReference type="ARBA" id="ARBA00022833"/>
    </source>
</evidence>
<evidence type="ECO:0000256" key="7">
    <source>
        <dbReference type="ARBA" id="ARBA00022801"/>
    </source>
</evidence>
<evidence type="ECO:0000256" key="5">
    <source>
        <dbReference type="ARBA" id="ARBA00022605"/>
    </source>
</evidence>
<dbReference type="Pfam" id="PF01546">
    <property type="entry name" value="Peptidase_M20"/>
    <property type="match status" value="1"/>
</dbReference>
<evidence type="ECO:0000256" key="1">
    <source>
        <dbReference type="ARBA" id="ARBA00001947"/>
    </source>
</evidence>